<keyword evidence="2" id="KW-1185">Reference proteome</keyword>
<dbReference type="RefSeq" id="WP_176371330.1">
    <property type="nucleotide sequence ID" value="NZ_JAHQCR010000075.1"/>
</dbReference>
<protein>
    <submittedName>
        <fullName evidence="1">YhcN/YlaJ family sporulation lipoprotein</fullName>
    </submittedName>
</protein>
<gene>
    <name evidence="1" type="ORF">KS407_18315</name>
</gene>
<reference evidence="1 2" key="1">
    <citation type="submission" date="2021-06" db="EMBL/GenBank/DDBJ databases">
        <title>Bacillus sp. RD4P76, an endophyte from a halophyte.</title>
        <authorList>
            <person name="Sun J.-Q."/>
        </authorList>
    </citation>
    <scope>NUCLEOTIDE SEQUENCE [LARGE SCALE GENOMIC DNA]</scope>
    <source>
        <strain evidence="1 2">JCM 17098</strain>
    </source>
</reference>
<proteinExistence type="predicted"/>
<name>A0ABS6JZ59_9BACI</name>
<organism evidence="1 2">
    <name type="scientific">Evansella alkalicola</name>
    <dbReference type="NCBI Taxonomy" id="745819"/>
    <lineage>
        <taxon>Bacteria</taxon>
        <taxon>Bacillati</taxon>
        <taxon>Bacillota</taxon>
        <taxon>Bacilli</taxon>
        <taxon>Bacillales</taxon>
        <taxon>Bacillaceae</taxon>
        <taxon>Evansella</taxon>
    </lineage>
</organism>
<evidence type="ECO:0000313" key="2">
    <source>
        <dbReference type="Proteomes" id="UP000790580"/>
    </source>
</evidence>
<sequence length="189" mass="21282">MKKFSLSISITALILFPLIGCGDNMDNNDEMEGQNFGEHGFMETEDGDLNAGTNPGANLNSKNRTKTESYHGATYNTNDGKLVQQIVDQVEGIDGVREAHVVLNEDDLIIAVEATRNITEVRWEVEQYTNNLSNDKNVIVVTNEEVVGQVRALDNELRQREQHDGFDDNIDRMIDDIDRAVRESLDRNQ</sequence>
<dbReference type="Proteomes" id="UP000790580">
    <property type="component" value="Unassembled WGS sequence"/>
</dbReference>
<evidence type="ECO:0000313" key="1">
    <source>
        <dbReference type="EMBL" id="MBU9723376.1"/>
    </source>
</evidence>
<accession>A0ABS6JZ59</accession>
<dbReference type="Pfam" id="PF09580">
    <property type="entry name" value="Spore_YhcN_YlaJ"/>
    <property type="match status" value="1"/>
</dbReference>
<keyword evidence="1" id="KW-0449">Lipoprotein</keyword>
<dbReference type="EMBL" id="JAHQCR010000075">
    <property type="protein sequence ID" value="MBU9723376.1"/>
    <property type="molecule type" value="Genomic_DNA"/>
</dbReference>
<comment type="caution">
    <text evidence="1">The sequence shown here is derived from an EMBL/GenBank/DDBJ whole genome shotgun (WGS) entry which is preliminary data.</text>
</comment>
<dbReference type="InterPro" id="IPR019076">
    <property type="entry name" value="Spore_lipoprot_YhcN/YlaJ-like"/>
</dbReference>